<dbReference type="Gene3D" id="1.10.1240.100">
    <property type="match status" value="1"/>
</dbReference>
<dbReference type="InterPro" id="IPR036736">
    <property type="entry name" value="ACP-like_sf"/>
</dbReference>
<dbReference type="Pfam" id="PF02801">
    <property type="entry name" value="Ketoacyl-synt_C"/>
    <property type="match status" value="2"/>
</dbReference>
<feature type="compositionally biased region" description="Basic and acidic residues" evidence="6">
    <location>
        <begin position="3144"/>
        <end position="3153"/>
    </location>
</feature>
<dbReference type="Gene3D" id="3.40.50.12780">
    <property type="entry name" value="N-terminal domain of ligase-like"/>
    <property type="match status" value="2"/>
</dbReference>
<feature type="region of interest" description="Disordered" evidence="6">
    <location>
        <begin position="1515"/>
        <end position="1536"/>
    </location>
</feature>
<dbReference type="InterPro" id="IPR001242">
    <property type="entry name" value="Condensation_dom"/>
</dbReference>
<gene>
    <name evidence="9" type="ordered locus">MLP_02670</name>
</gene>
<dbReference type="InterPro" id="IPR032821">
    <property type="entry name" value="PKS_assoc"/>
</dbReference>
<reference evidence="9 10" key="1">
    <citation type="submission" date="2011-05" db="EMBL/GenBank/DDBJ databases">
        <title>Whole genome sequence of Microlunatus phosphovorus NM-1.</title>
        <authorList>
            <person name="Hosoyama A."/>
            <person name="Sasaki K."/>
            <person name="Harada T."/>
            <person name="Igarashi R."/>
            <person name="Kawakoshi A."/>
            <person name="Sasagawa M."/>
            <person name="Fukada J."/>
            <person name="Nakamura S."/>
            <person name="Katano Y."/>
            <person name="Hanada S."/>
            <person name="Kamagata Y."/>
            <person name="Nakamura N."/>
            <person name="Yamazaki S."/>
            <person name="Fujita N."/>
        </authorList>
    </citation>
    <scope>NUCLEOTIDE SEQUENCE [LARGE SCALE GENOMIC DNA]</scope>
    <source>
        <strain evidence="10">ATCC 700054 / DSM 10555 / JCM 9379 / NBRC 101784 / NCIMB 13414 / VKM Ac-1990 / NM-1</strain>
    </source>
</reference>
<dbReference type="HOGENOM" id="CLU_222917_0_0_11"/>
<dbReference type="eggNOG" id="COG3321">
    <property type="taxonomic scope" value="Bacteria"/>
</dbReference>
<dbReference type="PROSITE" id="PS00606">
    <property type="entry name" value="KS3_1"/>
    <property type="match status" value="2"/>
</dbReference>
<proteinExistence type="inferred from homology"/>
<dbReference type="InterPro" id="IPR045851">
    <property type="entry name" value="AMP-bd_C_sf"/>
</dbReference>
<dbReference type="Gene3D" id="3.30.70.250">
    <property type="entry name" value="Malonyl-CoA ACP transacylase, ACP-binding"/>
    <property type="match status" value="1"/>
</dbReference>
<name>F5XHY6_MICPN</name>
<feature type="domain" description="Carrier" evidence="7">
    <location>
        <begin position="4936"/>
        <end position="5010"/>
    </location>
</feature>
<dbReference type="SUPFAM" id="SSF52151">
    <property type="entry name" value="FabD/lysophospholipase-like"/>
    <property type="match status" value="1"/>
</dbReference>
<dbReference type="PROSITE" id="PS52004">
    <property type="entry name" value="KS3_2"/>
    <property type="match status" value="2"/>
</dbReference>
<organism evidence="9 10">
    <name type="scientific">Microlunatus phosphovorus (strain ATCC 700054 / DSM 10555 / JCM 9379 / NBRC 101784 / NCIMB 13414 / VKM Ac-1990 / NM-1)</name>
    <dbReference type="NCBI Taxonomy" id="1032480"/>
    <lineage>
        <taxon>Bacteria</taxon>
        <taxon>Bacillati</taxon>
        <taxon>Actinomycetota</taxon>
        <taxon>Actinomycetes</taxon>
        <taxon>Propionibacteriales</taxon>
        <taxon>Propionibacteriaceae</taxon>
        <taxon>Microlunatus</taxon>
    </lineage>
</organism>
<dbReference type="CDD" id="cd19531">
    <property type="entry name" value="LCL_NRPS-like"/>
    <property type="match status" value="2"/>
</dbReference>
<evidence type="ECO:0000313" key="9">
    <source>
        <dbReference type="EMBL" id="BAK33281.1"/>
    </source>
</evidence>
<dbReference type="NCBIfam" id="TIGR01733">
    <property type="entry name" value="AA-adenyl-dom"/>
    <property type="match status" value="3"/>
</dbReference>
<dbReference type="EMBL" id="AP012204">
    <property type="protein sequence ID" value="BAK33281.1"/>
    <property type="molecule type" value="Genomic_DNA"/>
</dbReference>
<dbReference type="InterPro" id="IPR014043">
    <property type="entry name" value="Acyl_transferase_dom"/>
</dbReference>
<dbReference type="InterPro" id="IPR018201">
    <property type="entry name" value="Ketoacyl_synth_AS"/>
</dbReference>
<keyword evidence="2" id="KW-0596">Phosphopantetheine</keyword>
<dbReference type="Pfam" id="PF00550">
    <property type="entry name" value="PP-binding"/>
    <property type="match status" value="5"/>
</dbReference>
<comment type="similarity">
    <text evidence="5">In the C-terminal section; belongs to the NRP synthetase family.</text>
</comment>
<dbReference type="SMART" id="SM00823">
    <property type="entry name" value="PKS_PP"/>
    <property type="match status" value="5"/>
</dbReference>
<dbReference type="InterPro" id="IPR020841">
    <property type="entry name" value="PKS_Beta-ketoAc_synthase_dom"/>
</dbReference>
<dbReference type="InterPro" id="IPR001227">
    <property type="entry name" value="Ac_transferase_dom_sf"/>
</dbReference>
<dbReference type="SUPFAM" id="SSF56801">
    <property type="entry name" value="Acetyl-CoA synthetase-like"/>
    <property type="match status" value="3"/>
</dbReference>
<feature type="region of interest" description="Disordered" evidence="6">
    <location>
        <begin position="1990"/>
        <end position="2012"/>
    </location>
</feature>
<dbReference type="PANTHER" id="PTHR45527:SF1">
    <property type="entry name" value="FATTY ACID SYNTHASE"/>
    <property type="match status" value="1"/>
</dbReference>
<dbReference type="GO" id="GO:0005737">
    <property type="term" value="C:cytoplasm"/>
    <property type="evidence" value="ECO:0007669"/>
    <property type="project" value="TreeGrafter"/>
</dbReference>
<evidence type="ECO:0000256" key="6">
    <source>
        <dbReference type="SAM" id="MobiDB-lite"/>
    </source>
</evidence>
<keyword evidence="10" id="KW-1185">Reference proteome</keyword>
<comment type="cofactor">
    <cofactor evidence="1">
        <name>pantetheine 4'-phosphate</name>
        <dbReference type="ChEBI" id="CHEBI:47942"/>
    </cofactor>
</comment>
<accession>F5XHY6</accession>
<dbReference type="InterPro" id="IPR014030">
    <property type="entry name" value="Ketoacyl_synth_N"/>
</dbReference>
<feature type="domain" description="Carrier" evidence="7">
    <location>
        <begin position="2008"/>
        <end position="2083"/>
    </location>
</feature>
<dbReference type="Pfam" id="PF00668">
    <property type="entry name" value="Condensation"/>
    <property type="match status" value="4"/>
</dbReference>
<evidence type="ECO:0000256" key="3">
    <source>
        <dbReference type="ARBA" id="ARBA00022553"/>
    </source>
</evidence>
<dbReference type="Gene3D" id="1.10.1200.10">
    <property type="entry name" value="ACP-like"/>
    <property type="match status" value="5"/>
</dbReference>
<dbReference type="Gene3D" id="2.30.38.10">
    <property type="entry name" value="Luciferase, Domain 3"/>
    <property type="match status" value="1"/>
</dbReference>
<dbReference type="NCBIfam" id="NF003417">
    <property type="entry name" value="PRK04813.1"/>
    <property type="match status" value="3"/>
</dbReference>
<dbReference type="InterPro" id="IPR014031">
    <property type="entry name" value="Ketoacyl_synth_C"/>
</dbReference>
<keyword evidence="3" id="KW-0597">Phosphoprotein</keyword>
<dbReference type="Gene3D" id="3.30.559.10">
    <property type="entry name" value="Chloramphenicol acetyltransferase-like domain"/>
    <property type="match status" value="4"/>
</dbReference>
<dbReference type="InterPro" id="IPR020845">
    <property type="entry name" value="AMP-binding_CS"/>
</dbReference>
<evidence type="ECO:0000313" key="10">
    <source>
        <dbReference type="Proteomes" id="UP000007947"/>
    </source>
</evidence>
<dbReference type="Gene3D" id="3.40.47.10">
    <property type="match status" value="2"/>
</dbReference>
<feature type="region of interest" description="Disordered" evidence="6">
    <location>
        <begin position="3050"/>
        <end position="3071"/>
    </location>
</feature>
<feature type="region of interest" description="Disordered" evidence="6">
    <location>
        <begin position="3874"/>
        <end position="3900"/>
    </location>
</feature>
<evidence type="ECO:0000256" key="2">
    <source>
        <dbReference type="ARBA" id="ARBA00022450"/>
    </source>
</evidence>
<evidence type="ECO:0000256" key="5">
    <source>
        <dbReference type="ARBA" id="ARBA00029443"/>
    </source>
</evidence>
<dbReference type="InterPro" id="IPR023213">
    <property type="entry name" value="CAT-like_dom_sf"/>
</dbReference>
<feature type="compositionally biased region" description="Low complexity" evidence="6">
    <location>
        <begin position="3878"/>
        <end position="3900"/>
    </location>
</feature>
<feature type="domain" description="Carrier" evidence="7">
    <location>
        <begin position="3897"/>
        <end position="3971"/>
    </location>
</feature>
<feature type="domain" description="Ketosynthase family 3 (KS3)" evidence="8">
    <location>
        <begin position="3183"/>
        <end position="3600"/>
    </location>
</feature>
<dbReference type="CDD" id="cd00833">
    <property type="entry name" value="PKS"/>
    <property type="match status" value="2"/>
</dbReference>
<dbReference type="Gene3D" id="3.40.366.10">
    <property type="entry name" value="Malonyl-Coenzyme A Acyl Carrier Protein, domain 2"/>
    <property type="match status" value="1"/>
</dbReference>
<dbReference type="GO" id="GO:0044550">
    <property type="term" value="P:secondary metabolite biosynthetic process"/>
    <property type="evidence" value="ECO:0007669"/>
    <property type="project" value="TreeGrafter"/>
</dbReference>
<evidence type="ECO:0000256" key="1">
    <source>
        <dbReference type="ARBA" id="ARBA00001957"/>
    </source>
</evidence>
<dbReference type="Gene3D" id="3.40.50.980">
    <property type="match status" value="2"/>
</dbReference>
<evidence type="ECO:0000259" key="7">
    <source>
        <dbReference type="PROSITE" id="PS50075"/>
    </source>
</evidence>
<dbReference type="SUPFAM" id="SSF52777">
    <property type="entry name" value="CoA-dependent acyltransferases"/>
    <property type="match status" value="7"/>
</dbReference>
<sequence>MFLVMTGRARGTATPRWRDAEEASELSVASPEMVLPMAPAQQGMFVDSQVKDPADYNVVLQLRIDPIEPERIDSGIRLLMTRQPALRSAVAAGVDGVSYVLADSVEPSLVHHDLRGRPDALAVRDELSEIAEATAGAAFDLSAPPLFRVAHCRLDAEDRLIVVCHHLIADGLSVSILAEQLMELAVGGEPIDRDVPRDTGFEIYQRHQASALPDRKAALRSDFWQHSLSRHEAPNLSHWITPATGELTGREVRMSVDEGLARALRSSAQEAEVSEFTVYLGVFGVLLGQYAHADQVSVATPFTDRSSPEAEQSIGCFLKTLPILVDAAPAHTVRAVLERLSHEILQTWKHLNFPITDLLSQRPATKPIFDITFIQDRYPGHPAGVRGAATSDRVRFPGLLTVLVEQIGDNCELVFQFKEPALSLDQIRRFGRRYLRLLEQVPANLDAPAGCLRIDSDAETTALLTQLSDTHHRDWEPVHLGAAFLRKTEADPSAIAWSDATRSYTNAWAHDAAVLVQRRLRRALGDTSGPVAILLPRGVQLLVGVFATLLAGRPYVPLVPTTPAARRTAILTDAGVSAVLTISDLDLALPDGMVRLDLDTWEELTSLDTDERTRSSEQPDAVELHSDDVLYIEYTSGSTGVPKGVIIRHDSLYNTAIDLERLYPLGPEDVYLLKTSFSFDIFGTEVYGWLVGAGRLAILPTGLEGDPGALLGAIRDAGVTHVNFAPTMLRLLLEMVATQDRTDDLTSLRYLFCGGEALTTDVVDRFFALSLTCSLENVYGPTEATMWATHTTVRKADAAMAITPIGTALNDYRVYVLGRDDQLCGVEVPGELCIAGPGVAAGYLNRPELNAAHFVDNPWYDPATDESHQRRMYRTGDLGYLRADGRLAFLRRNDRQVKVGGVRVELGEVEHALLRVDGIVEAAAVVDESAEPARLVGFFTARRHLDAGAVRAELARTLEPQQLPAELIQLGQLPTSAAGKLDRRVLLGQVSERPVVEPPAAPASPASPVAERLSRLWRAALGSSTIDPDRSYFEQGGTSLNVVRLQALIQQEFGQQIPITDLLRFRRVGEQAKLLLDAGVEPDHDRHAEARSDDVAIIGIGLQVPGAGGVHEFWAQLRGGEETITFYDDDALRGLGVAESDLRDPHYVKAAGRLTGVNSFDDALFAIPPAEVDVTSPQLRLLYKTFWRACEDAGYDPTSLPGRVGVFVGGNDDFAWYGRSLQNPAVFGEAYQNFTLATNHFLGTRLSYQFDLTGPSLSALTGCSTSLLTVHLAVQSLRTGECDLAVAGGVTLELPNDGGYRYVDGMMLSPDGHCRPFDAKARGTVFSNGAALMLLKPLAAALADHDPIYAVIKGSAVGNDGRRKGSYTAPSEDGQYETIRAAYESAGIDPATVSYVEAHGTGTLLGDPVEVAALTRAFADAPAGHCLLGSVKGNVGHTDSAAGAVGLSKVALSLQRRYLPGTCNYESPNPHIDFAATPFTVLDQGRAWPGERRRAGINSFGVGGTNVHMIIEEAPSVLDSGSPRAGTDGNDRSRPQPYELLQFSAASPQALERTSARVLTHLVEHPDIATADVATTLRRGRAQLPHRKTLVVAADEARDTWPQRIAAAAATSTVAGARTALLYSGQGNQYCGMGRDLYHSSSADGECFRHWMDQLVALLPADDADVFREVIYGQADPRINRTEWSQFALFSTQYAMTKVLQSYQITPDVLVGHSIGELTAAAVAGVWSIEDAVRLVRHRGMLMQAQQPGVMIAVSAPAARVRDVIADLEGVWLSLENSAERSVLGLTGEALDAVLDRLELEGIWGSRLQTSHAFHTPLMAEAACAFADAVAEVESRDPELPVISNRSGCVARAGELTDPHYWGQHITDQVRFATCLSTLLSDGPLFGIELGPGQTLTSFAAQEPTRRPDQVFVNVLRHAAETTPDEQHLLGALGRLWGAGLPLDGAHDSGRRISLPGYVFDETPHVQDRGVGDLRPPAEPTVSIPFSIAPPPLGGAEASGAGTSGPGRSESGALGEVRAAFQHVLGHSVVADDDDFFSLGGDSLKATGLSAQLRQRLGVTVTVADVFATSTPAGLAQRFGGIGEIGGPPVASVRSMRKAAPAPDYPLSPAQQRMYLAAKLDPAGLVYNMASATRLDGSLDLDRVRLALRRLAARHEPLRTTFLERQGDIRQRITPVEELPAEWPLEHLTADTADQAVAGLMADFVRPFDLQRGPLFRMAIVDGGAAGSLLLFDIHHIVADATSAEILSRDFSRLYREELPPLPLQYTDVVMHLAQLEGSDALTASEDELVAGLRDAPTDELLIPDHPRGSREPSAGRVELRLGVDRVEAIKRLGDRHAATPFMTMLAAWGLVLARTAGRADLVVGVPVTGRTLAETAEMAGMFVNLMPIRLRPTADTTFSDCLEQTRESVLSALTHQDVPFDRVVERLGVRRHAARHPLCDVSLDYHNIEHHELDIDGVTAHQLELPPVAVGMDLVITCTESADGLRMQVDYPADVFLGTTIEHLVAQLDAVLASVCEDAGARLDQLPSPSAAEEIRARLIDEPFRSIHDVIAAQAARTPAATALIDATGDRYSYAELDEMANAQAARLRAAGLRTGETVALFAVRDVNLFVAQLGILKAGGAYLPLDPSQPAARHARILDDLRPRFGFAPAGLASAAAIPTVFDIATCTQARLGTLDASHGTEVDGTGVDGTRVTAESPVYVVYTSGSTGAPKGIVIPHRGVANLLRDHQERRLFAPGDVIISLADPTFDIFTFESLIPLACGASVHICPVADQKDAAAIATRITAFAVTHVQMPVSKMAALCGHPRFRDRLRDLRVVVCGGEHFAESLLGLLQAETDARVFNMYGPSETTVTATVKEFARGDDITVGTAIRGAAALIVDESGAIAPAGVTGELCIAGPGLALGYTNDPQRMAHAFTEIRELPGITVYRTGDSGLRRADGEIQVLGRIDQQVKVNGNRIELGELEQTAMRVAGVSYAVAAVEDDALVLYHCTRDGVDRATQIRAEVAAALPSYMRPARIRLLAELPVLPNDKVDRAALRLLTTQRGADVLDAPTPASTPEQSAPAQAAPGVTPQETLDHILAAWESVLGQAVRAGDNFFDVGGSSYKLMLVNNRLAETLGVEVPLTQLFEHPTPQSLADVLSRPHADRHDQGDAADPETDPPITLDDLAALDDWPEQRSGDERKIAVIGVAGEFPGSPDLSTYWANRFDGRVSISRHTPAELRDAGIPEHLIDDPRYVNARGVVEADVFDADFFGYSAKEAETMDPQLRLLHQTAWHALEDAGYVPGEHSATIALFAGSGSNVAWVAGLLGRNSDPIGAYEVLTANEKDFLATKVAYKLNLTGPAMTVQSACSTSLVAVHEAVRCLRQGDADMALAGGVALNFPRREGYAWSEGMIFSRDGVCRPFSEDADGTVGGQGCGVVLLKPLNAALADGDHIYAVIAGSAVNNDGGQKMGFTAPSVGGHEQVIRAALADAGVAADAVGFVEAHGTGTSLGDPIEYAALARAYGQNRPCALGSVKANIGHLDAAAGIAGLLGAVGVLRRGQIPPMAGFTGLNSRIEQQGSLFVPSKVMVPTDELRLAAVSSLGIGGTNAHIVLERAPERPADESELGPCVLPVSARTDDSRRRMQEALEAFCHGGAPLRDVSYTLAQGRAQYPSRAAAVAAADRTFRWIEPSDDSAALNVSDDVDLVLGSTVRDDPTPAGAALRAALERELHGFDADVRERLRAALEGSRSVPVGVCRVAQFVLRAAVLRVTGPDALFARPGSDRLLRIAAAAVRGELRSDQIVTRLRDGVAPTSPSTSPADAVSLVSGPVDAALVRELLVSLWVHGTDVDRSLFCTPGRRVPLPGYAFERRRFTSDVRLDHLLGLSHPTPTPVAQPALPASAPAPASATADQPTATVDAIRATWSEVLGTAPTPDADFLASGGDSLTAVRFCALLADRAGAELTVADVFAHSRYRDLASLAESRRSRSEPAACLVPVLPQPAPADARAPQVVPASPAQQRLYAACALQEDTTAYNLALAYRVVGPLDVDALRAVFARLVARHEQLRTSFHLEGGRLMQHIHACGDDVVSVLHLSAAQAAARRQARPRSFDLSSAPLLRVEVVRVSAEEHFLSLDLHHIVADQTSLAVLSDEITAELQGHPVAGAPISYTDYVADLQARTQSGAFDQDVAFFAELLDGEIPRLELPTDRTPSGAATHEGARHTFVSTARRRDVADLARACGATPYMVHLTALTRLLSLYSGQPEFVVGTAVSGRTMRGSEQVVGMFANTLPLRLRAAAEHSVADAVGTVRDDVLALLAHQEAPLDQVLAQLRPAAGGPDDALFDVLVNYVTVGTDEPELDGLRLELQPPGPIMSRYALSVSIAERADDFEVDIEYRTELFDAGTISRLAQQLDLLLVELTVDPSRPLRDLRLESPAELARRRAELTAAGPEIDSSLLDRLRTALTEHAHRTALSWHGREWTYAEVDRITDSIAGGLQETGVGVGDFVVCLVERDPWQVFCRLALLKCGAIEIPQDPQTPLPRLAHILADSGARVVLATDPGAHPWSAEVTAYRPDALAGSYTPPADLTAASPLILIYTSGTTGQPKGTLVSHGGVLSASVDNGYMDYRPDQRIMYLTGSTFDPSLLDLYATLLSGATLVLGDHTLNQDMAMLTRFLREERIDAGILITAVFHLLMAEDPAAVSGLTALYVGGEAMQPWAARRAFDVLGPGRLYNLYGPTEASVCSTWYRVDEAPEGDRMPIGYPARNRELFIVHPDGTDVPRGVPGELCVAGPGVALGYHHRPDLTSERFPAEIGAIRRRLYRTGDRVVLDERGRIVYLDRTDRQIKHAGHRIELSEIEFAVQACTGVGEAVVVHTKDGNDSRLTAFYTGASAPDEDDLRAALHAALPPHLVPQHLVRLPGLPLTPHGKVDHRLLASQAQPARTEDAGPTVTTAATDLTILATFREVLGRPELGLDDDFFAAGAQSLQAIAVVRRLRETGLEVQISDLYRHPSAAALAVILSATAGNAGVWSEPSATRTLAAEQVRRLVTWAVADSVRVAEAFTDEQPDYRFEIGAAARLHRSSGAATGGYLHAIDHVALSQLKDAVAAIVLRHEMLRARLVGDHFEVLPPEAFEGLAPLLAVLDLRGVEPQQLQQVTEEVAAALPEEAFGSGLLWRCVILQDTDDSVRLVWAFHHSIFDGFSAGILREEITCLVRGADLTTVQPYSRYAEAVAVEPDWGTELASYDYAGWLTANASLLDAPASARPRGRRSLRLERHNPLELAIRTVHEELSRLSGQRSIAVGLVNDCRRWLGQDYTDCVGEFLDVVPVLLRDGAGTHGIAERLDRTREEGVHFLDGLSTTPDRSGLLGDLQQVYRNEQGRLQLTLVNFQGHIPAHEMPQTTADGPGLAHTHVNVWHDDEHLHLEWLADSVESLEATSIGARS</sequence>
<dbReference type="CDD" id="cd05930">
    <property type="entry name" value="A_NRPS"/>
    <property type="match status" value="3"/>
</dbReference>
<dbReference type="Pfam" id="PF00501">
    <property type="entry name" value="AMP-binding"/>
    <property type="match status" value="3"/>
</dbReference>
<dbReference type="InterPro" id="IPR016035">
    <property type="entry name" value="Acyl_Trfase/lysoPLipase"/>
</dbReference>
<dbReference type="InterPro" id="IPR042099">
    <property type="entry name" value="ANL_N_sf"/>
</dbReference>
<dbReference type="KEGG" id="mph:MLP_02670"/>
<feature type="domain" description="Carrier" evidence="7">
    <location>
        <begin position="3072"/>
        <end position="3146"/>
    </location>
</feature>
<dbReference type="InterPro" id="IPR016039">
    <property type="entry name" value="Thiolase-like"/>
</dbReference>
<dbReference type="InterPro" id="IPR000873">
    <property type="entry name" value="AMP-dep_synth/lig_dom"/>
</dbReference>
<dbReference type="SMART" id="SM00827">
    <property type="entry name" value="PKS_AT"/>
    <property type="match status" value="1"/>
</dbReference>
<dbReference type="InterPro" id="IPR006162">
    <property type="entry name" value="Ppantetheine_attach_site"/>
</dbReference>
<dbReference type="Proteomes" id="UP000007947">
    <property type="component" value="Chromosome"/>
</dbReference>
<dbReference type="PROSITE" id="PS00012">
    <property type="entry name" value="PHOSPHOPANTETHEINE"/>
    <property type="match status" value="1"/>
</dbReference>
<dbReference type="PROSITE" id="PS00455">
    <property type="entry name" value="AMP_BINDING"/>
    <property type="match status" value="2"/>
</dbReference>
<dbReference type="Gene3D" id="3.30.70.3290">
    <property type="match status" value="2"/>
</dbReference>
<feature type="domain" description="Ketosynthase family 3 (KS3)" evidence="8">
    <location>
        <begin position="1092"/>
        <end position="1513"/>
    </location>
</feature>
<dbReference type="GO" id="GO:0006633">
    <property type="term" value="P:fatty acid biosynthetic process"/>
    <property type="evidence" value="ECO:0007669"/>
    <property type="project" value="InterPro"/>
</dbReference>
<dbReference type="SUPFAM" id="SSF53901">
    <property type="entry name" value="Thiolase-like"/>
    <property type="match status" value="2"/>
</dbReference>
<dbReference type="SMART" id="SM00825">
    <property type="entry name" value="PKS_KS"/>
    <property type="match status" value="2"/>
</dbReference>
<evidence type="ECO:0000259" key="8">
    <source>
        <dbReference type="PROSITE" id="PS52004"/>
    </source>
</evidence>
<feature type="compositionally biased region" description="Polar residues" evidence="6">
    <location>
        <begin position="3056"/>
        <end position="3065"/>
    </location>
</feature>
<dbReference type="eggNOG" id="COG1020">
    <property type="taxonomic scope" value="Bacteria"/>
</dbReference>
<dbReference type="PANTHER" id="PTHR45527">
    <property type="entry name" value="NONRIBOSOMAL PEPTIDE SYNTHETASE"/>
    <property type="match status" value="1"/>
</dbReference>
<feature type="domain" description="Carrier" evidence="7">
    <location>
        <begin position="1004"/>
        <end position="1079"/>
    </location>
</feature>
<keyword evidence="4" id="KW-0808">Transferase</keyword>
<dbReference type="GO" id="GO:0043041">
    <property type="term" value="P:amino acid activation for nonribosomal peptide biosynthetic process"/>
    <property type="evidence" value="ECO:0007669"/>
    <property type="project" value="TreeGrafter"/>
</dbReference>
<dbReference type="Pfam" id="PF00109">
    <property type="entry name" value="ketoacyl-synt"/>
    <property type="match status" value="2"/>
</dbReference>
<dbReference type="OrthoDB" id="2472181at2"/>
<dbReference type="GO" id="GO:0031177">
    <property type="term" value="F:phosphopantetheine binding"/>
    <property type="evidence" value="ECO:0007669"/>
    <property type="project" value="InterPro"/>
</dbReference>
<dbReference type="SUPFAM" id="SSF47336">
    <property type="entry name" value="ACP-like"/>
    <property type="match status" value="5"/>
</dbReference>
<dbReference type="Pfam" id="PF00698">
    <property type="entry name" value="Acyl_transf_1"/>
    <property type="match status" value="1"/>
</dbReference>
<dbReference type="InterPro" id="IPR009081">
    <property type="entry name" value="PP-bd_ACP"/>
</dbReference>
<dbReference type="PROSITE" id="PS50075">
    <property type="entry name" value="CARRIER"/>
    <property type="match status" value="5"/>
</dbReference>
<dbReference type="Gene3D" id="3.30.300.30">
    <property type="match status" value="3"/>
</dbReference>
<feature type="region of interest" description="Disordered" evidence="6">
    <location>
        <begin position="3144"/>
        <end position="3163"/>
    </location>
</feature>
<dbReference type="GO" id="GO:0004315">
    <property type="term" value="F:3-oxoacyl-[acyl-carrier-protein] synthase activity"/>
    <property type="evidence" value="ECO:0007669"/>
    <property type="project" value="InterPro"/>
</dbReference>
<protein>
    <submittedName>
        <fullName evidence="9">Putative non-ribosomal peptide synthetase/polyketide synthase</fullName>
    </submittedName>
</protein>
<evidence type="ECO:0000256" key="4">
    <source>
        <dbReference type="ARBA" id="ARBA00022679"/>
    </source>
</evidence>
<dbReference type="Pfam" id="PF16197">
    <property type="entry name" value="KAsynt_C_assoc"/>
    <property type="match status" value="2"/>
</dbReference>
<dbReference type="InterPro" id="IPR020806">
    <property type="entry name" value="PKS_PP-bd"/>
</dbReference>
<dbReference type="Gene3D" id="3.30.559.30">
    <property type="entry name" value="Nonribosomal peptide synthetase, condensation domain"/>
    <property type="match status" value="3"/>
</dbReference>
<dbReference type="STRING" id="1032480.MLP_02670"/>
<dbReference type="InterPro" id="IPR010071">
    <property type="entry name" value="AA_adenyl_dom"/>
</dbReference>